<dbReference type="EMBL" id="MN740977">
    <property type="protein sequence ID" value="QHU21021.1"/>
    <property type="molecule type" value="Genomic_DNA"/>
</dbReference>
<sequence length="150" mass="17847">MYFISHRGNINGPLPEKENNPDNIKDVLKTYDVEIDVWFSNSEWYLGHDEPQYKIDFDFLLHPKLWLHAKDLVTLTELLKYSKHLHIFSHISDPVILTSRGIPWVYPGYPINNYTICVMPERTNNYNEDQLKNCLGICSDYIKDYYSKFR</sequence>
<accession>A0A6C0KUW4</accession>
<proteinExistence type="predicted"/>
<protein>
    <submittedName>
        <fullName evidence="1">Uncharacterized protein</fullName>
    </submittedName>
</protein>
<reference evidence="1" key="1">
    <citation type="journal article" date="2020" name="Nature">
        <title>Giant virus diversity and host interactions through global metagenomics.</title>
        <authorList>
            <person name="Schulz F."/>
            <person name="Roux S."/>
            <person name="Paez-Espino D."/>
            <person name="Jungbluth S."/>
            <person name="Walsh D.A."/>
            <person name="Denef V.J."/>
            <person name="McMahon K.D."/>
            <person name="Konstantinidis K.T."/>
            <person name="Eloe-Fadrosh E.A."/>
            <person name="Kyrpides N.C."/>
            <person name="Woyke T."/>
        </authorList>
    </citation>
    <scope>NUCLEOTIDE SEQUENCE</scope>
    <source>
        <strain evidence="1">GVMAG-S-3300013094-100</strain>
    </source>
</reference>
<dbReference type="AlphaFoldDB" id="A0A6C0KUW4"/>
<name>A0A6C0KUW4_9ZZZZ</name>
<organism evidence="1">
    <name type="scientific">viral metagenome</name>
    <dbReference type="NCBI Taxonomy" id="1070528"/>
    <lineage>
        <taxon>unclassified sequences</taxon>
        <taxon>metagenomes</taxon>
        <taxon>organismal metagenomes</taxon>
    </lineage>
</organism>
<evidence type="ECO:0000313" key="1">
    <source>
        <dbReference type="EMBL" id="QHU21021.1"/>
    </source>
</evidence>